<dbReference type="RefSeq" id="WP_174207910.1">
    <property type="nucleotide sequence ID" value="NZ_JABUMX010000002.1"/>
</dbReference>
<protein>
    <submittedName>
        <fullName evidence="1">Uncharacterized protein</fullName>
    </submittedName>
</protein>
<dbReference type="Proteomes" id="UP000550508">
    <property type="component" value="Unassembled WGS sequence"/>
</dbReference>
<organism evidence="1 2">
    <name type="scientific">Phyllobacterium pellucidum</name>
    <dbReference type="NCBI Taxonomy" id="2740464"/>
    <lineage>
        <taxon>Bacteria</taxon>
        <taxon>Pseudomonadati</taxon>
        <taxon>Pseudomonadota</taxon>
        <taxon>Alphaproteobacteria</taxon>
        <taxon>Hyphomicrobiales</taxon>
        <taxon>Phyllobacteriaceae</taxon>
        <taxon>Phyllobacterium</taxon>
    </lineage>
</organism>
<evidence type="ECO:0000313" key="2">
    <source>
        <dbReference type="Proteomes" id="UP000550508"/>
    </source>
</evidence>
<evidence type="ECO:0000313" key="1">
    <source>
        <dbReference type="EMBL" id="NTS31253.1"/>
    </source>
</evidence>
<gene>
    <name evidence="1" type="ORF">HQ945_08295</name>
</gene>
<name>A0A849VTR4_9HYPH</name>
<keyword evidence="2" id="KW-1185">Reference proteome</keyword>
<dbReference type="EMBL" id="JABUMX010000002">
    <property type="protein sequence ID" value="NTS31253.1"/>
    <property type="molecule type" value="Genomic_DNA"/>
</dbReference>
<reference evidence="1 2" key="1">
    <citation type="submission" date="2020-05" db="EMBL/GenBank/DDBJ databases">
        <authorList>
            <person name="Kim M.K."/>
        </authorList>
    </citation>
    <scope>NUCLEOTIDE SEQUENCE [LARGE SCALE GENOMIC DNA]</scope>
    <source>
        <strain evidence="1 2">BT25</strain>
    </source>
</reference>
<comment type="caution">
    <text evidence="1">The sequence shown here is derived from an EMBL/GenBank/DDBJ whole genome shotgun (WGS) entry which is preliminary data.</text>
</comment>
<proteinExistence type="predicted"/>
<dbReference type="AlphaFoldDB" id="A0A849VTR4"/>
<sequence>MAIIEIEDLPSTALPNLLHEFAAQKDGLTVKLRVQQVYDLILAAMQSGAPSNMNTFDEISASLADDPAFAATMASALGLKGNKVSDTFTTPTINKPTINDPSGLLLHGHIFGCITSNDTGDLTNDIRVEAGECASVVSPYALMKNTTKQTKRLDALWSVGDNNGGLDQGSIANASYHFHRIYDPVNDIVDHIFSLSHDEAMSATITVASPAVVTASNHGLVAGSPIKFSTNGSLPTGILAGTQYYVIASGLTDNAFQFSLTNGGSAVNSSGTQSGVHTLMPGPKLPTGYTHYRRIMSIRRVGGALELYTQEEDVFTRNSPTTDRNAINAFTDTLHVLGVPTGVKVYPFGHSSVGCNANGNVVFQIGSVKAGTAAITCSQTAAGAGGGALVTSPFPPIFMTDRSARLYFSFVISGGTATANIEVTTGWVDTRGRIR</sequence>
<accession>A0A849VTR4</accession>